<proteinExistence type="predicted"/>
<gene>
    <name evidence="1" type="ORF">Tci_602234</name>
</gene>
<evidence type="ECO:0000313" key="1">
    <source>
        <dbReference type="EMBL" id="GFA30262.1"/>
    </source>
</evidence>
<name>A0A699JFY6_TANCI</name>
<accession>A0A699JFY6</accession>
<sequence length="416" mass="46900">IKKQKQVTNHVFEPTAFFANMNKKGGNSGRRDVKNGKNDSRYEVKRLCTHCNQEGRIVDQCFEKIGYPDWYKGKKAKKSTRMATHVNSGFDEHFHDDTPFDTGSENKVGFGQNSGDPSTKEIIVVGKSSRCLYICKPTIDQVAFFNSVFEFSNSHKKFSPTVCFNKNAYSNYVYKQSVDVHTFHARLGHTFVSNLIHIPICNSMDLSKFSCPYKQSALNGAHYFFTIVDDHTRATRTYLVHTKNQILVVITSFLAYVETHFQNKPEFISLLLHKPIIQTPPVTNTPEPIPHNPRDPNIPTQLPIVANPVSNNEGAPTRRPSRYSTDFKGIPQSHSGFLENAFATSDPTTFHQASSDSGWIEAINKELAASESNNTWTLTSLPSGHIPISSKWVYKTKYHPDGSGERKKGKISGERF</sequence>
<organism evidence="1">
    <name type="scientific">Tanacetum cinerariifolium</name>
    <name type="common">Dalmatian daisy</name>
    <name type="synonym">Chrysanthemum cinerariifolium</name>
    <dbReference type="NCBI Taxonomy" id="118510"/>
    <lineage>
        <taxon>Eukaryota</taxon>
        <taxon>Viridiplantae</taxon>
        <taxon>Streptophyta</taxon>
        <taxon>Embryophyta</taxon>
        <taxon>Tracheophyta</taxon>
        <taxon>Spermatophyta</taxon>
        <taxon>Magnoliopsida</taxon>
        <taxon>eudicotyledons</taxon>
        <taxon>Gunneridae</taxon>
        <taxon>Pentapetalae</taxon>
        <taxon>asterids</taxon>
        <taxon>campanulids</taxon>
        <taxon>Asterales</taxon>
        <taxon>Asteraceae</taxon>
        <taxon>Asteroideae</taxon>
        <taxon>Anthemideae</taxon>
        <taxon>Anthemidinae</taxon>
        <taxon>Tanacetum</taxon>
    </lineage>
</organism>
<protein>
    <submittedName>
        <fullName evidence="1">Uncharacterized protein</fullName>
    </submittedName>
</protein>
<dbReference type="AlphaFoldDB" id="A0A699JFY6"/>
<feature type="non-terminal residue" evidence="1">
    <location>
        <position position="1"/>
    </location>
</feature>
<dbReference type="EMBL" id="BKCJ010401117">
    <property type="protein sequence ID" value="GFA30262.1"/>
    <property type="molecule type" value="Genomic_DNA"/>
</dbReference>
<comment type="caution">
    <text evidence="1">The sequence shown here is derived from an EMBL/GenBank/DDBJ whole genome shotgun (WGS) entry which is preliminary data.</text>
</comment>
<reference evidence="1" key="1">
    <citation type="journal article" date="2019" name="Sci. Rep.">
        <title>Draft genome of Tanacetum cinerariifolium, the natural source of mosquito coil.</title>
        <authorList>
            <person name="Yamashiro T."/>
            <person name="Shiraishi A."/>
            <person name="Satake H."/>
            <person name="Nakayama K."/>
        </authorList>
    </citation>
    <scope>NUCLEOTIDE SEQUENCE</scope>
</reference>